<dbReference type="EMBL" id="BK032788">
    <property type="protein sequence ID" value="DAF60395.1"/>
    <property type="molecule type" value="Genomic_DNA"/>
</dbReference>
<dbReference type="Gene3D" id="2.170.16.10">
    <property type="entry name" value="Hedgehog/Intein (Hint) domain"/>
    <property type="match status" value="1"/>
</dbReference>
<dbReference type="Pfam" id="PF04466">
    <property type="entry name" value="Terminase_3"/>
    <property type="match status" value="1"/>
</dbReference>
<evidence type="ECO:0000313" key="4">
    <source>
        <dbReference type="EMBL" id="DAF60395.1"/>
    </source>
</evidence>
<organism evidence="4">
    <name type="scientific">Siphoviridae sp. ctmHK36</name>
    <dbReference type="NCBI Taxonomy" id="2827931"/>
    <lineage>
        <taxon>Viruses</taxon>
        <taxon>Duplodnaviria</taxon>
        <taxon>Heunggongvirae</taxon>
        <taxon>Uroviricota</taxon>
        <taxon>Caudoviricetes</taxon>
    </lineage>
</organism>
<dbReference type="Pfam" id="PF17288">
    <property type="entry name" value="Terminase_3C"/>
    <property type="match status" value="1"/>
</dbReference>
<dbReference type="Pfam" id="PF05203">
    <property type="entry name" value="Hom_end_hint"/>
    <property type="match status" value="1"/>
</dbReference>
<feature type="domain" description="Phage terminase large subunit N-terminal" evidence="1">
    <location>
        <begin position="206"/>
        <end position="389"/>
    </location>
</feature>
<dbReference type="InterPro" id="IPR035412">
    <property type="entry name" value="Terminase_L_N"/>
</dbReference>
<dbReference type="GO" id="GO:0030908">
    <property type="term" value="P:protein splicing"/>
    <property type="evidence" value="ECO:0007669"/>
    <property type="project" value="InterPro"/>
</dbReference>
<proteinExistence type="predicted"/>
<dbReference type="InterPro" id="IPR035413">
    <property type="entry name" value="Terminase_L_C"/>
</dbReference>
<evidence type="ECO:0000259" key="1">
    <source>
        <dbReference type="Pfam" id="PF04466"/>
    </source>
</evidence>
<protein>
    <submittedName>
        <fullName evidence="4">Terminase large subunit</fullName>
    </submittedName>
</protein>
<feature type="domain" description="Phage terminase large subunit C-terminal" evidence="3">
    <location>
        <begin position="420"/>
        <end position="556"/>
    </location>
</feature>
<name>A0A8S5TBI7_9CAUD</name>
<dbReference type="InterPro" id="IPR007868">
    <property type="entry name" value="Hom_end_hint"/>
</dbReference>
<accession>A0A8S5TBI7</accession>
<dbReference type="InterPro" id="IPR052380">
    <property type="entry name" value="Viral_DNA_packaging_terminase"/>
</dbReference>
<dbReference type="PANTHER" id="PTHR39184:SF1">
    <property type="entry name" value="PBSX PHAGE TERMINASE LARGE SUBUNIT"/>
    <property type="match status" value="1"/>
</dbReference>
<reference evidence="4" key="1">
    <citation type="journal article" date="2021" name="Proc. Natl. Acad. Sci. U.S.A.">
        <title>A Catalog of Tens of Thousands of Viruses from Human Metagenomes Reveals Hidden Associations with Chronic Diseases.</title>
        <authorList>
            <person name="Tisza M.J."/>
            <person name="Buck C.B."/>
        </authorList>
    </citation>
    <scope>NUCLEOTIDE SEQUENCE</scope>
    <source>
        <strain evidence="4">CtmHK36</strain>
    </source>
</reference>
<dbReference type="InterPro" id="IPR036844">
    <property type="entry name" value="Hint_dom_sf"/>
</dbReference>
<evidence type="ECO:0000259" key="2">
    <source>
        <dbReference type="Pfam" id="PF05203"/>
    </source>
</evidence>
<dbReference type="CDD" id="cd00081">
    <property type="entry name" value="Hint"/>
    <property type="match status" value="1"/>
</dbReference>
<feature type="domain" description="Hom-end-associated Hint" evidence="2">
    <location>
        <begin position="31"/>
        <end position="100"/>
    </location>
</feature>
<dbReference type="PANTHER" id="PTHR39184">
    <property type="match status" value="1"/>
</dbReference>
<dbReference type="Gene3D" id="3.30.420.280">
    <property type="match status" value="1"/>
</dbReference>
<sequence>MIKSHSVYYPLYNNKDKFIILITGGRGCEHPDTPILMADLSVKKIKDIGVGDYVMGDDGTPRCVLKLFRGESDMYRVKQSNAEDYIVNSSHILVLRKGDEAKKKHLYEELPDIMEMPISMYMQKDSDFKKNYFGYKVDKAKGYILSRLEIEPLGEGKYCGLMLNGNHRYLHPDGTVIRNSGKSFSAGTFIERLTFEYNEAQQIAHKILYTRYTMVSAAISVIPEVKEKIEADGTQDYFKSTKTDIINRMTGGEIMFRGINTSSGNQTAKLKSIHGVTTFVVDEAEEFTSYDDFERIMLSIRQKGLQNRVIIIMNPSDSTHWVYRKYIENTHTIKYFDGVPVQISTHPNVLHIHTTYLDNIEHLSAQFLKEVLDMKANDPDRYAHIVMGRWSDVSEGAVFKHIGIVDKFPENAKKVALGVDWGYAKDVTAVVKCGIVGNRLYLDEVCYKTGLLSSEIIKILRPYTDEGIFSYADCADPRLIDEVALGGVIIYAVQKGAGSIVAGIDKMQTFEIFVTRRSIHLQEEGRKYVWAKDKDGNYINVPEDHDNHLWDATRYYTNGVLLGKVMKPRNVRKSDLGVY</sequence>
<dbReference type="InterPro" id="IPR027417">
    <property type="entry name" value="P-loop_NTPase"/>
</dbReference>
<dbReference type="SUPFAM" id="SSF51294">
    <property type="entry name" value="Hedgehog/intein (Hint) domain"/>
    <property type="match status" value="1"/>
</dbReference>
<dbReference type="Gene3D" id="3.40.50.300">
    <property type="entry name" value="P-loop containing nucleotide triphosphate hydrolases"/>
    <property type="match status" value="1"/>
</dbReference>
<evidence type="ECO:0000259" key="3">
    <source>
        <dbReference type="Pfam" id="PF17288"/>
    </source>
</evidence>